<name>A0A0N9PB33_9VIRU</name>
<evidence type="ECO:0000313" key="1">
    <source>
        <dbReference type="EMBL" id="ALG96877.1"/>
    </source>
</evidence>
<evidence type="ECO:0000313" key="2">
    <source>
        <dbReference type="Proteomes" id="UP000202190"/>
    </source>
</evidence>
<reference evidence="1 2" key="1">
    <citation type="journal article" date="2015" name="Environ. Microbiol.">
        <title>Novel viral genomes identified from six metagenomes reveal wide distribution of archaeal viruses and high viral diversity in terrestrial hot springs.</title>
        <authorList>
            <person name="Gudbergsdottir S.R."/>
            <person name="Menzel P."/>
            <person name="Krogh A."/>
            <person name="Young M."/>
            <person name="Peng X."/>
        </authorList>
    </citation>
    <scope>NUCLEOTIDE SEQUENCE [LARGE SCALE GENOMIC DNA]</scope>
    <source>
        <strain evidence="1 2">ARV2</strain>
    </source>
</reference>
<keyword evidence="2" id="KW-1185">Reference proteome</keyword>
<sequence length="72" mass="8624">MYKQELKEKLLKKVGEMENINIKLDPTKDKEIYDNLISFRVPYQYFQKIEEIADKNQVKISDVIRNILFSGE</sequence>
<dbReference type="Proteomes" id="UP000202190">
    <property type="component" value="Segment"/>
</dbReference>
<dbReference type="GeneID" id="26887628"/>
<organism evidence="1 2">
    <name type="scientific">Acidianus rod-shaped virus 2</name>
    <dbReference type="NCBI Taxonomy" id="1732175"/>
    <lineage>
        <taxon>Viruses</taxon>
        <taxon>Adnaviria</taxon>
        <taxon>Zilligvirae</taxon>
        <taxon>Taleaviricota</taxon>
        <taxon>Tokiviricetes</taxon>
        <taxon>Ligamenvirales</taxon>
        <taxon>Rudiviridae</taxon>
        <taxon>Hoswirudivirus</taxon>
        <taxon>Hoswirudivirus pozzuoliense</taxon>
        <taxon>Hoswirudivirus ARV2</taxon>
    </lineage>
</organism>
<dbReference type="EMBL" id="KP282675">
    <property type="protein sequence ID" value="ALG96877.1"/>
    <property type="molecule type" value="Genomic_DNA"/>
</dbReference>
<dbReference type="RefSeq" id="YP_009230218.1">
    <property type="nucleotide sequence ID" value="NC_029314.1"/>
</dbReference>
<dbReference type="KEGG" id="vg:26887628"/>
<proteinExistence type="predicted"/>
<protein>
    <submittedName>
        <fullName evidence="1">Uncharacterized protein</fullName>
    </submittedName>
</protein>
<accession>A0A0N9PB33</accession>